<sequence>MLNRILAFAFLCGCAVAAPVEVDTSFTSHQVARGATRKNGPIRMADAYHKFNGVMPVDVKAASGRAYAALASAGTGSRFYVRDVAAVSEDDYDTLYLSPVTVGSSVMQLVFDTGSSDLWVFSTLMPAAQQLGQDLYNPSTGTVMSGLTWSITYGDGSAGAGTVYADKVNVGGVTATRQAVEAATSASSLFLQDTASDGVLGLASSALNSIMPKQATFFDTVRSQLAKPIFTTSLKRNAPGFFTFGTFNSSLYTGALTYTNVTTTSAQTKGFWAVNITGYSVGKSPAVAKAIPAIIDTGTTLAYVPNDVAAAFYNAVPGASYSSTYGGYILPCSATPPPFNLTIGGVPQTVPGIYLVYGPVDYDGNCFGGLQASTGMPFNVIGAIILKSQFVVFDNTTAPGRIGFARQPGVVYS</sequence>
<feature type="chain" id="PRO_5046066461" evidence="5">
    <location>
        <begin position="18"/>
        <end position="413"/>
    </location>
</feature>
<protein>
    <submittedName>
        <fullName evidence="7">Aspartic peptidase domain-containing protein</fullName>
    </submittedName>
</protein>
<dbReference type="InterPro" id="IPR033121">
    <property type="entry name" value="PEPTIDASE_A1"/>
</dbReference>
<proteinExistence type="inferred from homology"/>
<evidence type="ECO:0000313" key="8">
    <source>
        <dbReference type="Proteomes" id="UP001492380"/>
    </source>
</evidence>
<comment type="caution">
    <text evidence="7">The sequence shown here is derived from an EMBL/GenBank/DDBJ whole genome shotgun (WGS) entry which is preliminary data.</text>
</comment>
<keyword evidence="5" id="KW-0732">Signal</keyword>
<dbReference type="Proteomes" id="UP001492380">
    <property type="component" value="Unassembled WGS sequence"/>
</dbReference>
<dbReference type="SUPFAM" id="SSF50630">
    <property type="entry name" value="Acid proteases"/>
    <property type="match status" value="1"/>
</dbReference>
<organism evidence="7 8">
    <name type="scientific">Phyllosticta capitalensis</name>
    <dbReference type="NCBI Taxonomy" id="121624"/>
    <lineage>
        <taxon>Eukaryota</taxon>
        <taxon>Fungi</taxon>
        <taxon>Dikarya</taxon>
        <taxon>Ascomycota</taxon>
        <taxon>Pezizomycotina</taxon>
        <taxon>Dothideomycetes</taxon>
        <taxon>Dothideomycetes incertae sedis</taxon>
        <taxon>Botryosphaeriales</taxon>
        <taxon>Phyllostictaceae</taxon>
        <taxon>Phyllosticta</taxon>
    </lineage>
</organism>
<keyword evidence="4" id="KW-0378">Hydrolase</keyword>
<reference evidence="7 8" key="1">
    <citation type="submission" date="2024-04" db="EMBL/GenBank/DDBJ databases">
        <title>Phyllosticta paracitricarpa is synonymous to the EU quarantine fungus P. citricarpa based on phylogenomic analyses.</title>
        <authorList>
            <consortium name="Lawrence Berkeley National Laboratory"/>
            <person name="Van Ingen-Buijs V.A."/>
            <person name="Van Westerhoven A.C."/>
            <person name="Haridas S."/>
            <person name="Skiadas P."/>
            <person name="Martin F."/>
            <person name="Groenewald J.Z."/>
            <person name="Crous P.W."/>
            <person name="Seidl M.F."/>
        </authorList>
    </citation>
    <scope>NUCLEOTIDE SEQUENCE [LARGE SCALE GENOMIC DNA]</scope>
    <source>
        <strain evidence="7 8">CBS 123374</strain>
    </source>
</reference>
<dbReference type="EMBL" id="JBBWRZ010000004">
    <property type="protein sequence ID" value="KAK8238626.1"/>
    <property type="molecule type" value="Genomic_DNA"/>
</dbReference>
<evidence type="ECO:0000313" key="7">
    <source>
        <dbReference type="EMBL" id="KAK8238626.1"/>
    </source>
</evidence>
<comment type="similarity">
    <text evidence="1">Belongs to the peptidase A1 family.</text>
</comment>
<evidence type="ECO:0000256" key="1">
    <source>
        <dbReference type="ARBA" id="ARBA00007447"/>
    </source>
</evidence>
<keyword evidence="3" id="KW-0064">Aspartyl protease</keyword>
<evidence type="ECO:0000256" key="5">
    <source>
        <dbReference type="SAM" id="SignalP"/>
    </source>
</evidence>
<evidence type="ECO:0000256" key="2">
    <source>
        <dbReference type="ARBA" id="ARBA00022670"/>
    </source>
</evidence>
<dbReference type="Gene3D" id="2.40.70.10">
    <property type="entry name" value="Acid Proteases"/>
    <property type="match status" value="2"/>
</dbReference>
<evidence type="ECO:0000256" key="4">
    <source>
        <dbReference type="ARBA" id="ARBA00022801"/>
    </source>
</evidence>
<dbReference type="Pfam" id="PF00026">
    <property type="entry name" value="Asp"/>
    <property type="match status" value="1"/>
</dbReference>
<evidence type="ECO:0000259" key="6">
    <source>
        <dbReference type="PROSITE" id="PS51767"/>
    </source>
</evidence>
<keyword evidence="8" id="KW-1185">Reference proteome</keyword>
<gene>
    <name evidence="7" type="ORF">HDK90DRAFT_518101</name>
</gene>
<dbReference type="PANTHER" id="PTHR47966:SF2">
    <property type="entry name" value="ASPERGILLOPEPSIN-1-RELATED"/>
    <property type="match status" value="1"/>
</dbReference>
<dbReference type="PANTHER" id="PTHR47966">
    <property type="entry name" value="BETA-SITE APP-CLEAVING ENZYME, ISOFORM A-RELATED"/>
    <property type="match status" value="1"/>
</dbReference>
<evidence type="ECO:0000256" key="3">
    <source>
        <dbReference type="ARBA" id="ARBA00022750"/>
    </source>
</evidence>
<dbReference type="InterPro" id="IPR021109">
    <property type="entry name" value="Peptidase_aspartic_dom_sf"/>
</dbReference>
<feature type="domain" description="Peptidase A1" evidence="6">
    <location>
        <begin position="96"/>
        <end position="405"/>
    </location>
</feature>
<accession>A0ABR1YUG5</accession>
<feature type="signal peptide" evidence="5">
    <location>
        <begin position="1"/>
        <end position="17"/>
    </location>
</feature>
<dbReference type="PRINTS" id="PR00792">
    <property type="entry name" value="PEPSIN"/>
</dbReference>
<keyword evidence="2" id="KW-0645">Protease</keyword>
<name>A0ABR1YUG5_9PEZI</name>
<dbReference type="InterPro" id="IPR001461">
    <property type="entry name" value="Aspartic_peptidase_A1"/>
</dbReference>
<dbReference type="CDD" id="cd06097">
    <property type="entry name" value="Aspergillopepsin_like"/>
    <property type="match status" value="1"/>
</dbReference>
<dbReference type="InterPro" id="IPR034163">
    <property type="entry name" value="Aspergillopepsin-like_cat_dom"/>
</dbReference>
<dbReference type="PROSITE" id="PS51767">
    <property type="entry name" value="PEPTIDASE_A1"/>
    <property type="match status" value="1"/>
</dbReference>